<proteinExistence type="predicted"/>
<keyword evidence="3" id="KW-1185">Reference proteome</keyword>
<gene>
    <name evidence="2" type="ORF">CXG81DRAFT_23584</name>
</gene>
<feature type="compositionally biased region" description="Low complexity" evidence="1">
    <location>
        <begin position="595"/>
        <end position="607"/>
    </location>
</feature>
<feature type="region of interest" description="Disordered" evidence="1">
    <location>
        <begin position="123"/>
        <end position="205"/>
    </location>
</feature>
<feature type="compositionally biased region" description="Low complexity" evidence="1">
    <location>
        <begin position="710"/>
        <end position="726"/>
    </location>
</feature>
<sequence>MVPESEPESEPAAAAASPPPSTSSLPPPSVPPLSRAVACPSDSPKLTSTAMLLPRDQIDAITHEHQTLFQHARPKVKLVPGTAVPSANGVVLVTPTAAAATATEAKAATGYSAADPAQAARAAQAAHANDAVSTGRPARREPSAVDHVSGAAADAGVAPTTDETAATSGPVGPATTGGRREADKTPKTAEADSTHPGASASTGVKLSNAAAITERAAMLAPSTAAEREARPPSAAPVADGAVAALGETAPLTEDAASPAQQTALSTAKRPNAVSTFLTAAATPSASATIASSVTSNRKPFEEGATAASKALASASAPEAVSPATGAVTVGTVTADAVASEAVASEAVASDRAASTSAPVALEDVVQKQVKHFLGQLHQDVLTSPLLELLLQQLCAGIDKTLSSAFSSLYETVLKPNMQSMFTQPKSQLAAMSARLDMVVSRLNTAESSQATLLARVSDLKSMMGIVGKQHSVLIDHLEKLAPLSAFRSQLIAVAKQQTKEVSEAQQLLAGQQTEKLMTATADQSRQVKLLLNTVQSHLDKRLAGALSASTAAAAATPSADAEQMMQRRFDDVNKQLKTMMKELRAEIKTLAQTIPSTPSRSPSPSSSDMADQKRLESLRPHFDEQMKELRAEVRALALDKAQAVPAPVPVSVRATTTTTTTTTPEPTPAATGAPTASTFCFGVTPFPSAVVEGSPASDASRRLILTSAVSSHTPPSASGPSAALPPQGYPSIAKASPQGSLNPRASPFTASLPGHDAAPTSFLAAPRPVSTVPFNPASAASCKLTDVDIHFPGSSGDPDALLWWYLTLGTQPLDALLRANPGQQYALVRLLLQHASSVVACGNGLEALFLKTDPLLALGLDLRATVLLFAYAVRQLGVLMSPASTSVSALASASAPPSLSSLSAVEVGYTGWIQVVLSDPRLDPLLSSGPSHITQYNQVRDEAHRALQALVRQIDGPVAPRLAWGMAHLAKHLLARATPAALPLGA</sequence>
<protein>
    <submittedName>
        <fullName evidence="2">Uncharacterized protein</fullName>
    </submittedName>
</protein>
<feature type="region of interest" description="Disordered" evidence="1">
    <location>
        <begin position="590"/>
        <end position="613"/>
    </location>
</feature>
<feature type="compositionally biased region" description="Basic and acidic residues" evidence="1">
    <location>
        <begin position="178"/>
        <end position="193"/>
    </location>
</feature>
<feature type="region of interest" description="Disordered" evidence="1">
    <location>
        <begin position="1"/>
        <end position="44"/>
    </location>
</feature>
<accession>A0A4V1IVE2</accession>
<dbReference type="EMBL" id="ML014118">
    <property type="protein sequence ID" value="RKP03749.1"/>
    <property type="molecule type" value="Genomic_DNA"/>
</dbReference>
<dbReference type="Proteomes" id="UP000274922">
    <property type="component" value="Unassembled WGS sequence"/>
</dbReference>
<feature type="region of interest" description="Disordered" evidence="1">
    <location>
        <begin position="710"/>
        <end position="747"/>
    </location>
</feature>
<feature type="compositionally biased region" description="Pro residues" evidence="1">
    <location>
        <begin position="17"/>
        <end position="31"/>
    </location>
</feature>
<dbReference type="STRING" id="1555241.A0A4V1IVE2"/>
<evidence type="ECO:0000256" key="1">
    <source>
        <dbReference type="SAM" id="MobiDB-lite"/>
    </source>
</evidence>
<evidence type="ECO:0000313" key="2">
    <source>
        <dbReference type="EMBL" id="RKP03749.1"/>
    </source>
</evidence>
<reference evidence="3" key="1">
    <citation type="journal article" date="2018" name="Nat. Microbiol.">
        <title>Leveraging single-cell genomics to expand the fungal tree of life.</title>
        <authorList>
            <person name="Ahrendt S.R."/>
            <person name="Quandt C.A."/>
            <person name="Ciobanu D."/>
            <person name="Clum A."/>
            <person name="Salamov A."/>
            <person name="Andreopoulos B."/>
            <person name="Cheng J.F."/>
            <person name="Woyke T."/>
            <person name="Pelin A."/>
            <person name="Henrissat B."/>
            <person name="Reynolds N.K."/>
            <person name="Benny G.L."/>
            <person name="Smith M.E."/>
            <person name="James T.Y."/>
            <person name="Grigoriev I.V."/>
        </authorList>
    </citation>
    <scope>NUCLEOTIDE SEQUENCE [LARGE SCALE GENOMIC DNA]</scope>
    <source>
        <strain evidence="3">ATCC 52028</strain>
    </source>
</reference>
<name>A0A4V1IVE2_9FUNG</name>
<dbReference type="AlphaFoldDB" id="A0A4V1IVE2"/>
<evidence type="ECO:0000313" key="3">
    <source>
        <dbReference type="Proteomes" id="UP000274922"/>
    </source>
</evidence>
<organism evidence="2 3">
    <name type="scientific">Caulochytrium protostelioides</name>
    <dbReference type="NCBI Taxonomy" id="1555241"/>
    <lineage>
        <taxon>Eukaryota</taxon>
        <taxon>Fungi</taxon>
        <taxon>Fungi incertae sedis</taxon>
        <taxon>Chytridiomycota</taxon>
        <taxon>Chytridiomycota incertae sedis</taxon>
        <taxon>Chytridiomycetes</taxon>
        <taxon>Caulochytriales</taxon>
        <taxon>Caulochytriaceae</taxon>
        <taxon>Caulochytrium</taxon>
    </lineage>
</organism>